<dbReference type="EMBL" id="BQNB010014193">
    <property type="protein sequence ID" value="GJT25178.1"/>
    <property type="molecule type" value="Genomic_DNA"/>
</dbReference>
<keyword evidence="2" id="KW-1185">Reference proteome</keyword>
<organism evidence="1 2">
    <name type="scientific">Tanacetum coccineum</name>
    <dbReference type="NCBI Taxonomy" id="301880"/>
    <lineage>
        <taxon>Eukaryota</taxon>
        <taxon>Viridiplantae</taxon>
        <taxon>Streptophyta</taxon>
        <taxon>Embryophyta</taxon>
        <taxon>Tracheophyta</taxon>
        <taxon>Spermatophyta</taxon>
        <taxon>Magnoliopsida</taxon>
        <taxon>eudicotyledons</taxon>
        <taxon>Gunneridae</taxon>
        <taxon>Pentapetalae</taxon>
        <taxon>asterids</taxon>
        <taxon>campanulids</taxon>
        <taxon>Asterales</taxon>
        <taxon>Asteraceae</taxon>
        <taxon>Asteroideae</taxon>
        <taxon>Anthemideae</taxon>
        <taxon>Anthemidinae</taxon>
        <taxon>Tanacetum</taxon>
    </lineage>
</organism>
<name>A0ABQ5CEV9_9ASTR</name>
<gene>
    <name evidence="1" type="ORF">Tco_0895115</name>
</gene>
<evidence type="ECO:0000313" key="1">
    <source>
        <dbReference type="EMBL" id="GJT25178.1"/>
    </source>
</evidence>
<accession>A0ABQ5CEV9</accession>
<dbReference type="Proteomes" id="UP001151760">
    <property type="component" value="Unassembled WGS sequence"/>
</dbReference>
<protein>
    <submittedName>
        <fullName evidence="1">Uncharacterized protein</fullName>
    </submittedName>
</protein>
<evidence type="ECO:0000313" key="2">
    <source>
        <dbReference type="Proteomes" id="UP001151760"/>
    </source>
</evidence>
<reference evidence="1" key="1">
    <citation type="journal article" date="2022" name="Int. J. Mol. Sci.">
        <title>Draft Genome of Tanacetum Coccineum: Genomic Comparison of Closely Related Tanacetum-Family Plants.</title>
        <authorList>
            <person name="Yamashiro T."/>
            <person name="Shiraishi A."/>
            <person name="Nakayama K."/>
            <person name="Satake H."/>
        </authorList>
    </citation>
    <scope>NUCLEOTIDE SEQUENCE</scope>
</reference>
<comment type="caution">
    <text evidence="1">The sequence shown here is derived from an EMBL/GenBank/DDBJ whole genome shotgun (WGS) entry which is preliminary data.</text>
</comment>
<sequence length="114" mass="12906">MATMAENVLVAGKENEEMLLDSVHNGPFQFREITIPSTESTTTITRMHQLSDLTLEEKTRRSCDIKATNIILLDLKQNEKDANEVQTIRQRFPDPLALIANTYNPPPSYNSQNS</sequence>
<proteinExistence type="predicted"/>
<reference evidence="1" key="2">
    <citation type="submission" date="2022-01" db="EMBL/GenBank/DDBJ databases">
        <authorList>
            <person name="Yamashiro T."/>
            <person name="Shiraishi A."/>
            <person name="Satake H."/>
            <person name="Nakayama K."/>
        </authorList>
    </citation>
    <scope>NUCLEOTIDE SEQUENCE</scope>
</reference>